<name>G8GV84_CLAPA</name>
<evidence type="ECO:0000256" key="1">
    <source>
        <dbReference type="ARBA" id="ARBA00022801"/>
    </source>
</evidence>
<dbReference type="PANTHER" id="PTHR48081:SF3">
    <property type="entry name" value="ALPHA_BETA HYDROLASE FOLD-3 DOMAIN-CONTAINING PROTEIN"/>
    <property type="match status" value="1"/>
</dbReference>
<feature type="domain" description="Alpha/beta hydrolase fold-3" evidence="2">
    <location>
        <begin position="51"/>
        <end position="173"/>
    </location>
</feature>
<dbReference type="EMBL" id="JN186800">
    <property type="protein sequence ID" value="AET79200.1"/>
    <property type="molecule type" value="Genomic_DNA"/>
</dbReference>
<dbReference type="InterPro" id="IPR013094">
    <property type="entry name" value="AB_hydrolase_3"/>
</dbReference>
<dbReference type="InterPro" id="IPR050300">
    <property type="entry name" value="GDXG_lipolytic_enzyme"/>
</dbReference>
<dbReference type="Pfam" id="PF07859">
    <property type="entry name" value="Abhydrolase_3"/>
    <property type="match status" value="1"/>
</dbReference>
<dbReference type="SMR" id="G8GV84"/>
<keyword evidence="1 3" id="KW-0378">Hydrolase</keyword>
<evidence type="ECO:0000313" key="3">
    <source>
        <dbReference type="EMBL" id="AET79200.1"/>
    </source>
</evidence>
<accession>G8GV84</accession>
<protein>
    <submittedName>
        <fullName evidence="3">Putative alpha/beta hydrolase fold protein</fullName>
    </submittedName>
</protein>
<sequence>MDKVVLQTNEIFDDFTVFDQPFVTREGHPVLAHVLLPRCLPGSSSQPSPIIVNWHGGYLVGGHGVLAMFFPPLLLRLAKKHSAIIVSPDYALLPRKEGLPSVQADAEAFHGWLHSSLAETLAEKAPGREADLTRVLLHGGSAGAYLALSSALAHPRSYRCLSLMYPMIDFDTDWWRRGSRAVGAPNPARLPDAAFPADDQAVVDQLEKFREGPTVTMPGDERDGFGAWLARAGLFSEILNPGGGLDDDSAAWLNRRVKQGAELPGRIWVLHADGDTVVPIETSLGFAQTMKLQGRPVRLDIVRGLDHMCDMAVTEDWKGSDDAVVLDAAEWLVEKWLE</sequence>
<proteinExistence type="predicted"/>
<reference evidence="3" key="1">
    <citation type="submission" date="2011-06" db="EMBL/GenBank/DDBJ databases">
        <authorList>
            <person name="Florea S."/>
            <person name="Johnson R.D."/>
            <person name="Panaccione D.G."/>
            <person name="Voisey C.R."/>
            <person name="Schardl C.L."/>
        </authorList>
    </citation>
    <scope>NUCLEOTIDE SEQUENCE</scope>
    <source>
        <strain evidence="3">RRC-1481</strain>
    </source>
</reference>
<dbReference type="ESTHER" id="clapa-g8gv84">
    <property type="family name" value="Hormone-sensitive_lipase_like"/>
</dbReference>
<evidence type="ECO:0000259" key="2">
    <source>
        <dbReference type="Pfam" id="PF07859"/>
    </source>
</evidence>
<organism evidence="3">
    <name type="scientific">Claviceps paspali</name>
    <name type="common">Rye ergot fungus</name>
    <dbReference type="NCBI Taxonomy" id="40601"/>
    <lineage>
        <taxon>Eukaryota</taxon>
        <taxon>Fungi</taxon>
        <taxon>Dikarya</taxon>
        <taxon>Ascomycota</taxon>
        <taxon>Pezizomycotina</taxon>
        <taxon>Sordariomycetes</taxon>
        <taxon>Hypocreomycetidae</taxon>
        <taxon>Hypocreales</taxon>
        <taxon>Clavicipitaceae</taxon>
        <taxon>Claviceps</taxon>
    </lineage>
</organism>
<gene>
    <name evidence="3" type="primary">easP</name>
</gene>
<dbReference type="AlphaFoldDB" id="G8GV84"/>
<dbReference type="InterPro" id="IPR029058">
    <property type="entry name" value="AB_hydrolase_fold"/>
</dbReference>
<dbReference type="GO" id="GO:0016787">
    <property type="term" value="F:hydrolase activity"/>
    <property type="evidence" value="ECO:0007669"/>
    <property type="project" value="UniProtKB-KW"/>
</dbReference>
<dbReference type="PANTHER" id="PTHR48081">
    <property type="entry name" value="AB HYDROLASE SUPERFAMILY PROTEIN C4A8.06C"/>
    <property type="match status" value="1"/>
</dbReference>
<dbReference type="Gene3D" id="3.40.50.1820">
    <property type="entry name" value="alpha/beta hydrolase"/>
    <property type="match status" value="1"/>
</dbReference>
<dbReference type="SUPFAM" id="SSF53474">
    <property type="entry name" value="alpha/beta-Hydrolases"/>
    <property type="match status" value="1"/>
</dbReference>